<dbReference type="OrthoDB" id="6468136at2759"/>
<accession>A0A4Y2VBG8</accession>
<dbReference type="EMBL" id="BGPR01045048">
    <property type="protein sequence ID" value="GBO21928.1"/>
    <property type="molecule type" value="Genomic_DNA"/>
</dbReference>
<organism evidence="1 2">
    <name type="scientific">Araneus ventricosus</name>
    <name type="common">Orbweaver spider</name>
    <name type="synonym">Epeira ventricosa</name>
    <dbReference type="NCBI Taxonomy" id="182803"/>
    <lineage>
        <taxon>Eukaryota</taxon>
        <taxon>Metazoa</taxon>
        <taxon>Ecdysozoa</taxon>
        <taxon>Arthropoda</taxon>
        <taxon>Chelicerata</taxon>
        <taxon>Arachnida</taxon>
        <taxon>Araneae</taxon>
        <taxon>Araneomorphae</taxon>
        <taxon>Entelegynae</taxon>
        <taxon>Araneoidea</taxon>
        <taxon>Araneidae</taxon>
        <taxon>Araneus</taxon>
    </lineage>
</organism>
<comment type="caution">
    <text evidence="1">The sequence shown here is derived from an EMBL/GenBank/DDBJ whole genome shotgun (WGS) entry which is preliminary data.</text>
</comment>
<dbReference type="AlphaFoldDB" id="A0A4Y2VBG8"/>
<evidence type="ECO:0000313" key="2">
    <source>
        <dbReference type="Proteomes" id="UP000499080"/>
    </source>
</evidence>
<evidence type="ECO:0000313" key="1">
    <source>
        <dbReference type="EMBL" id="GBO21928.1"/>
    </source>
</evidence>
<gene>
    <name evidence="1" type="ORF">AVEN_30548_1</name>
</gene>
<sequence length="101" mass="12396">MRSLKVFLKAKEMEVLCKRHMRRDRRKKRRTVRRKKIMPGEKAAEEPLTLDQELKRSMLECIDRFQQEINTRKPNFPNLYKLWLKITLSFLQLVSLQKFYV</sequence>
<protein>
    <submittedName>
        <fullName evidence="1">Uncharacterized protein</fullName>
    </submittedName>
</protein>
<name>A0A4Y2VBG8_ARAVE</name>
<dbReference type="Proteomes" id="UP000499080">
    <property type="component" value="Unassembled WGS sequence"/>
</dbReference>
<reference evidence="1 2" key="1">
    <citation type="journal article" date="2019" name="Sci. Rep.">
        <title>Orb-weaving spider Araneus ventricosus genome elucidates the spidroin gene catalogue.</title>
        <authorList>
            <person name="Kono N."/>
            <person name="Nakamura H."/>
            <person name="Ohtoshi R."/>
            <person name="Moran D.A.P."/>
            <person name="Shinohara A."/>
            <person name="Yoshida Y."/>
            <person name="Fujiwara M."/>
            <person name="Mori M."/>
            <person name="Tomita M."/>
            <person name="Arakawa K."/>
        </authorList>
    </citation>
    <scope>NUCLEOTIDE SEQUENCE [LARGE SCALE GENOMIC DNA]</scope>
</reference>
<proteinExistence type="predicted"/>
<keyword evidence="2" id="KW-1185">Reference proteome</keyword>